<organism evidence="3 4">
    <name type="scientific">Aspergillus avenaceus</name>
    <dbReference type="NCBI Taxonomy" id="36643"/>
    <lineage>
        <taxon>Eukaryota</taxon>
        <taxon>Fungi</taxon>
        <taxon>Dikarya</taxon>
        <taxon>Ascomycota</taxon>
        <taxon>Pezizomycotina</taxon>
        <taxon>Eurotiomycetes</taxon>
        <taxon>Eurotiomycetidae</taxon>
        <taxon>Eurotiales</taxon>
        <taxon>Aspergillaceae</taxon>
        <taxon>Aspergillus</taxon>
        <taxon>Aspergillus subgen. Circumdati</taxon>
    </lineage>
</organism>
<protein>
    <recommendedName>
        <fullName evidence="2">C2H2-type domain-containing protein</fullName>
    </recommendedName>
</protein>
<dbReference type="EMBL" id="ML742196">
    <property type="protein sequence ID" value="KAE8147673.1"/>
    <property type="molecule type" value="Genomic_DNA"/>
</dbReference>
<feature type="region of interest" description="Disordered" evidence="1">
    <location>
        <begin position="64"/>
        <end position="100"/>
    </location>
</feature>
<keyword evidence="4" id="KW-1185">Reference proteome</keyword>
<dbReference type="Proteomes" id="UP000325780">
    <property type="component" value="Unassembled WGS sequence"/>
</dbReference>
<feature type="compositionally biased region" description="Polar residues" evidence="1">
    <location>
        <begin position="1"/>
        <end position="10"/>
    </location>
</feature>
<dbReference type="AlphaFoldDB" id="A0A5N6TMS5"/>
<dbReference type="Pfam" id="PF00096">
    <property type="entry name" value="zf-C2H2"/>
    <property type="match status" value="1"/>
</dbReference>
<name>A0A5N6TMS5_ASPAV</name>
<evidence type="ECO:0000313" key="3">
    <source>
        <dbReference type="EMBL" id="KAE8147673.1"/>
    </source>
</evidence>
<proteinExistence type="predicted"/>
<feature type="compositionally biased region" description="Polar residues" evidence="1">
    <location>
        <begin position="146"/>
        <end position="158"/>
    </location>
</feature>
<evidence type="ECO:0000259" key="2">
    <source>
        <dbReference type="PROSITE" id="PS00028"/>
    </source>
</evidence>
<gene>
    <name evidence="3" type="ORF">BDV25DRAFT_29257</name>
</gene>
<feature type="domain" description="C2H2-type" evidence="2">
    <location>
        <begin position="204"/>
        <end position="227"/>
    </location>
</feature>
<reference evidence="3 4" key="1">
    <citation type="submission" date="2019-04" db="EMBL/GenBank/DDBJ databases">
        <title>Friends and foes A comparative genomics study of 23 Aspergillus species from section Flavi.</title>
        <authorList>
            <consortium name="DOE Joint Genome Institute"/>
            <person name="Kjaerbolling I."/>
            <person name="Vesth T."/>
            <person name="Frisvad J.C."/>
            <person name="Nybo J.L."/>
            <person name="Theobald S."/>
            <person name="Kildgaard S."/>
            <person name="Isbrandt T."/>
            <person name="Kuo A."/>
            <person name="Sato A."/>
            <person name="Lyhne E.K."/>
            <person name="Kogle M.E."/>
            <person name="Wiebenga A."/>
            <person name="Kun R.S."/>
            <person name="Lubbers R.J."/>
            <person name="Makela M.R."/>
            <person name="Barry K."/>
            <person name="Chovatia M."/>
            <person name="Clum A."/>
            <person name="Daum C."/>
            <person name="Haridas S."/>
            <person name="He G."/>
            <person name="LaButti K."/>
            <person name="Lipzen A."/>
            <person name="Mondo S."/>
            <person name="Riley R."/>
            <person name="Salamov A."/>
            <person name="Simmons B.A."/>
            <person name="Magnuson J.K."/>
            <person name="Henrissat B."/>
            <person name="Mortensen U.H."/>
            <person name="Larsen T.O."/>
            <person name="Devries R.P."/>
            <person name="Grigoriev I.V."/>
            <person name="Machida M."/>
            <person name="Baker S.E."/>
            <person name="Andersen M.R."/>
        </authorList>
    </citation>
    <scope>NUCLEOTIDE SEQUENCE [LARGE SCALE GENOMIC DNA]</scope>
    <source>
        <strain evidence="3 4">IBT 18842</strain>
    </source>
</reference>
<dbReference type="PROSITE" id="PS00028">
    <property type="entry name" value="ZINC_FINGER_C2H2_1"/>
    <property type="match status" value="1"/>
</dbReference>
<dbReference type="InterPro" id="IPR036236">
    <property type="entry name" value="Znf_C2H2_sf"/>
</dbReference>
<accession>A0A5N6TMS5</accession>
<dbReference type="Gene3D" id="3.30.160.60">
    <property type="entry name" value="Classic Zinc Finger"/>
    <property type="match status" value="1"/>
</dbReference>
<dbReference type="InterPro" id="IPR013087">
    <property type="entry name" value="Znf_C2H2_type"/>
</dbReference>
<dbReference type="SUPFAM" id="SSF57667">
    <property type="entry name" value="beta-beta-alpha zinc fingers"/>
    <property type="match status" value="1"/>
</dbReference>
<evidence type="ECO:0000313" key="4">
    <source>
        <dbReference type="Proteomes" id="UP000325780"/>
    </source>
</evidence>
<sequence length="232" mass="26129">MFNPSDSLSIPSFPPEVRDNNDDYPTVYNGGFIRLTSSQEVPCPLFPDIMYPAQVTWVHSGHAVSQSPANDYPANTSNENFMASSSFEQNPTSGPGSLEYKTDEASQIACLSNTYPQPEPLVTTGHLDSNQDRYRRERIPPIPIPDTSTTASLNTSGTSRRNAQSAVFECKWIDCDSRQKHFARYGDLMRHIRTLHVNPRSIPCVAEDCGEVFNRKDNRDQHVIRKHPELRT</sequence>
<dbReference type="SMART" id="SM00355">
    <property type="entry name" value="ZnF_C2H2"/>
    <property type="match status" value="2"/>
</dbReference>
<dbReference type="OrthoDB" id="2687452at2759"/>
<feature type="region of interest" description="Disordered" evidence="1">
    <location>
        <begin position="1"/>
        <end position="21"/>
    </location>
</feature>
<evidence type="ECO:0000256" key="1">
    <source>
        <dbReference type="SAM" id="MobiDB-lite"/>
    </source>
</evidence>
<feature type="compositionally biased region" description="Polar residues" evidence="1">
    <location>
        <begin position="64"/>
        <end position="95"/>
    </location>
</feature>
<feature type="region of interest" description="Disordered" evidence="1">
    <location>
        <begin position="138"/>
        <end position="158"/>
    </location>
</feature>